<dbReference type="Proteomes" id="UP000612585">
    <property type="component" value="Unassembled WGS sequence"/>
</dbReference>
<comment type="caution">
    <text evidence="2">The sequence shown here is derived from an EMBL/GenBank/DDBJ whole genome shotgun (WGS) entry which is preliminary data.</text>
</comment>
<dbReference type="EMBL" id="BOPG01000011">
    <property type="protein sequence ID" value="GIJ54098.1"/>
    <property type="molecule type" value="Genomic_DNA"/>
</dbReference>
<sequence>MGGEVVGDGPGEQVAAGENAATEENPDVDPSTRRLLDHKAAQRADVTPRAEVDEGVELRGDGNFHAEEHGGRDCGLTTVKPHLPVTRIATRLPEWRRAS</sequence>
<name>A0A8J3Z2Y5_9ACTN</name>
<dbReference type="AlphaFoldDB" id="A0A8J3Z2Y5"/>
<feature type="compositionally biased region" description="Gly residues" evidence="1">
    <location>
        <begin position="1"/>
        <end position="10"/>
    </location>
</feature>
<protein>
    <submittedName>
        <fullName evidence="2">Uncharacterized protein</fullName>
    </submittedName>
</protein>
<evidence type="ECO:0000313" key="2">
    <source>
        <dbReference type="EMBL" id="GIJ54098.1"/>
    </source>
</evidence>
<reference evidence="2" key="1">
    <citation type="submission" date="2021-01" db="EMBL/GenBank/DDBJ databases">
        <title>Whole genome shotgun sequence of Virgisporangium aurantiacum NBRC 16421.</title>
        <authorList>
            <person name="Komaki H."/>
            <person name="Tamura T."/>
        </authorList>
    </citation>
    <scope>NUCLEOTIDE SEQUENCE</scope>
    <source>
        <strain evidence="2">NBRC 16421</strain>
    </source>
</reference>
<feature type="compositionally biased region" description="Basic and acidic residues" evidence="1">
    <location>
        <begin position="30"/>
        <end position="51"/>
    </location>
</feature>
<evidence type="ECO:0000313" key="3">
    <source>
        <dbReference type="Proteomes" id="UP000612585"/>
    </source>
</evidence>
<evidence type="ECO:0000256" key="1">
    <source>
        <dbReference type="SAM" id="MobiDB-lite"/>
    </source>
</evidence>
<gene>
    <name evidence="2" type="ORF">Vau01_016140</name>
</gene>
<keyword evidence="3" id="KW-1185">Reference proteome</keyword>
<proteinExistence type="predicted"/>
<accession>A0A8J3Z2Y5</accession>
<feature type="region of interest" description="Disordered" evidence="1">
    <location>
        <begin position="1"/>
        <end position="51"/>
    </location>
</feature>
<organism evidence="2 3">
    <name type="scientific">Virgisporangium aurantiacum</name>
    <dbReference type="NCBI Taxonomy" id="175570"/>
    <lineage>
        <taxon>Bacteria</taxon>
        <taxon>Bacillati</taxon>
        <taxon>Actinomycetota</taxon>
        <taxon>Actinomycetes</taxon>
        <taxon>Micromonosporales</taxon>
        <taxon>Micromonosporaceae</taxon>
        <taxon>Virgisporangium</taxon>
    </lineage>
</organism>